<proteinExistence type="predicted"/>
<dbReference type="Pfam" id="PF13380">
    <property type="entry name" value="CoA_binding_2"/>
    <property type="match status" value="1"/>
</dbReference>
<dbReference type="PANTHER" id="PTHR42793">
    <property type="entry name" value="COA BINDING DOMAIN CONTAINING PROTEIN"/>
    <property type="match status" value="1"/>
</dbReference>
<protein>
    <submittedName>
        <fullName evidence="2">GNAT family N-acetyltransferase</fullName>
        <ecNumber evidence="2">2.3.1.-</ecNumber>
    </submittedName>
</protein>
<reference evidence="2 3" key="1">
    <citation type="submission" date="2024-09" db="EMBL/GenBank/DDBJ databases">
        <authorList>
            <person name="Sun Q."/>
            <person name="Mori K."/>
        </authorList>
    </citation>
    <scope>NUCLEOTIDE SEQUENCE [LARGE SCALE GENOMIC DNA]</scope>
    <source>
        <strain evidence="2 3">JCM 3307</strain>
    </source>
</reference>
<dbReference type="PROSITE" id="PS51186">
    <property type="entry name" value="GNAT"/>
    <property type="match status" value="1"/>
</dbReference>
<dbReference type="Gene3D" id="3.40.50.261">
    <property type="entry name" value="Succinyl-CoA synthetase domains"/>
    <property type="match status" value="2"/>
</dbReference>
<dbReference type="SUPFAM" id="SSF56059">
    <property type="entry name" value="Glutathione synthetase ATP-binding domain-like"/>
    <property type="match status" value="1"/>
</dbReference>
<evidence type="ECO:0000313" key="3">
    <source>
        <dbReference type="Proteomes" id="UP001589608"/>
    </source>
</evidence>
<dbReference type="Gene3D" id="3.40.630.30">
    <property type="match status" value="1"/>
</dbReference>
<evidence type="ECO:0000313" key="2">
    <source>
        <dbReference type="EMBL" id="MFB9445845.1"/>
    </source>
</evidence>
<dbReference type="InterPro" id="IPR032875">
    <property type="entry name" value="Succ_CoA_lig_flav_dom"/>
</dbReference>
<dbReference type="EC" id="2.3.1.-" evidence="2"/>
<dbReference type="PANTHER" id="PTHR42793:SF1">
    <property type="entry name" value="PEPTIDYL-LYSINE N-ACETYLTRANSFERASE PATZ"/>
    <property type="match status" value="1"/>
</dbReference>
<dbReference type="InterPro" id="IPR003781">
    <property type="entry name" value="CoA-bd"/>
</dbReference>
<feature type="domain" description="N-acetyltransferase" evidence="1">
    <location>
        <begin position="15"/>
        <end position="181"/>
    </location>
</feature>
<dbReference type="Pfam" id="PF13302">
    <property type="entry name" value="Acetyltransf_3"/>
    <property type="match status" value="1"/>
</dbReference>
<organism evidence="2 3">
    <name type="scientific">Dactylosporangium vinaceum</name>
    <dbReference type="NCBI Taxonomy" id="53362"/>
    <lineage>
        <taxon>Bacteria</taxon>
        <taxon>Bacillati</taxon>
        <taxon>Actinomycetota</taxon>
        <taxon>Actinomycetes</taxon>
        <taxon>Micromonosporales</taxon>
        <taxon>Micromonosporaceae</taxon>
        <taxon>Dactylosporangium</taxon>
    </lineage>
</organism>
<accession>A0ABV5MAK3</accession>
<dbReference type="Pfam" id="PF13549">
    <property type="entry name" value="ATP-grasp_5"/>
    <property type="match status" value="1"/>
</dbReference>
<dbReference type="InterPro" id="IPR016181">
    <property type="entry name" value="Acyl_CoA_acyltransferase"/>
</dbReference>
<dbReference type="SUPFAM" id="SSF51735">
    <property type="entry name" value="NAD(P)-binding Rossmann-fold domains"/>
    <property type="match status" value="1"/>
</dbReference>
<dbReference type="EMBL" id="JBHMCA010000043">
    <property type="protein sequence ID" value="MFB9445845.1"/>
    <property type="molecule type" value="Genomic_DNA"/>
</dbReference>
<dbReference type="Gene3D" id="3.30.470.20">
    <property type="entry name" value="ATP-grasp fold, B domain"/>
    <property type="match status" value="1"/>
</dbReference>
<name>A0ABV5MAK3_9ACTN</name>
<dbReference type="GO" id="GO:0016746">
    <property type="term" value="F:acyltransferase activity"/>
    <property type="evidence" value="ECO:0007669"/>
    <property type="project" value="UniProtKB-KW"/>
</dbReference>
<dbReference type="SMART" id="SM00881">
    <property type="entry name" value="CoA_binding"/>
    <property type="match status" value="1"/>
</dbReference>
<dbReference type="Gene3D" id="3.40.50.720">
    <property type="entry name" value="NAD(P)-binding Rossmann-like Domain"/>
    <property type="match status" value="1"/>
</dbReference>
<dbReference type="InterPro" id="IPR000182">
    <property type="entry name" value="GNAT_dom"/>
</dbReference>
<dbReference type="Proteomes" id="UP001589608">
    <property type="component" value="Unassembled WGS sequence"/>
</dbReference>
<dbReference type="Pfam" id="PF13607">
    <property type="entry name" value="Succ_CoA_lig"/>
    <property type="match status" value="1"/>
</dbReference>
<comment type="caution">
    <text evidence="2">The sequence shown here is derived from an EMBL/GenBank/DDBJ whole genome shotgun (WGS) entry which is preliminary data.</text>
</comment>
<keyword evidence="3" id="KW-1185">Reference proteome</keyword>
<evidence type="ECO:0000259" key="1">
    <source>
        <dbReference type="PROSITE" id="PS51186"/>
    </source>
</evidence>
<dbReference type="InterPro" id="IPR016102">
    <property type="entry name" value="Succinyl-CoA_synth-like"/>
</dbReference>
<keyword evidence="2" id="KW-0808">Transferase</keyword>
<dbReference type="InterPro" id="IPR036291">
    <property type="entry name" value="NAD(P)-bd_dom_sf"/>
</dbReference>
<dbReference type="RefSeq" id="WP_223093089.1">
    <property type="nucleotide sequence ID" value="NZ_CP061913.1"/>
</dbReference>
<sequence length="812" mass="83500">MSDAIDCLTMNGRVVRIRSIRPDDAPALLALHQALSPQNRYLRFFCAGAALESEVRRLVRPAGPEHLGLLVEESGTVLGAGSYERVSADQADFALVVADDHHGEGLGTLLLECLTVAARRAGIAELVGEILPENTAMIKVSRDLSPDVVRSLVVENGAVHVRVPTLPDEAALAAVAARDRTAAHHSLRPLLAPASVAVVGAGRRPGGIGHEVLAALRNGGYPGALYAVNPHADEVSGVASFKSVDRIGTPVDLAVVAVAAAAVPQVIRQCCAAGVRAAVVLTDGIGPDAQADMVHAARERGMRIVGPHSLGVMNTDPAVRLTAAFSPAAPIRGGLAVATQSGAVGVAILQEAARSGAGISSFVSLGDKADVSGNDLLAYWYDDPATRAVALYLESFGNPRRFAWTARALARRKPVLAVKSGRCASGRRAGIARPAAPDNAVAALFEQAGVVRTDTLGELLDAARVLTDQPLPEGHRLAVVGNAGGLNVLAADAAEAASLVLPDRVGPAPNPADLGAAATAEALVAAVRDAAGSGDADLLVVTFVATRTNDWTAALPAIAAVLDEHPDLPAVVVAVGADGAPSRLGHRQVPVFELPEPAVRALGRAAQYATWRREPLGERPRLAGIDTAGARSLVQRALAAGAGRQPPAVGRSLLAGYGIATVDTRAATDAAGPAVAGQPVAVPGVELVAGITHDPLFGSLVMLGLGGVHADVLDDRVQRLLPVTDRDARTMWRTLRAAPLLTGRRGAPAADTAALEDLLLRLGRLAEDFPEIAALDLDPVLAGPDGCAVVDVRLRLAAIGDEPEAYVRQLSA</sequence>
<dbReference type="SUPFAM" id="SSF52210">
    <property type="entry name" value="Succinyl-CoA synthetase domains"/>
    <property type="match status" value="2"/>
</dbReference>
<gene>
    <name evidence="2" type="ORF">ACFFTR_22420</name>
</gene>
<keyword evidence="2" id="KW-0012">Acyltransferase</keyword>
<dbReference type="SUPFAM" id="SSF55729">
    <property type="entry name" value="Acyl-CoA N-acyltransferases (Nat)"/>
    <property type="match status" value="1"/>
</dbReference>